<feature type="non-terminal residue" evidence="1">
    <location>
        <position position="1"/>
    </location>
</feature>
<gene>
    <name evidence="1" type="primary">unc-104</name>
    <name evidence="1" type="ORF">SNEC2469_LOCUS13950</name>
</gene>
<dbReference type="AlphaFoldDB" id="A0A812STI8"/>
<sequence>MKAINEACRSKGGHYATYSCKVVSWDDVSRGTVGGSLSCWGANITDTYLKSKTGQRLFTVRSDNWNEKLGIVSADEVAVVASRTGVPLQPVTLRNVLQQMGAYGSYAGLEGQTDLSNAALDAQCSIRFQTTFIPVEESSGGRGKLEFATEAYNYNTTSDSDPRNLVLLCTSQGMAVQQDGRGSKKLFHHAVEGDGKIHRYWLEAEESFHKVGGEQRESNQERAAALARRRATSSVIGVPAMGQRFNVLMTIQANLGANLKAMAEVFLRVILRLLHLAVRGQCRSSAVRRSAPAPKGLSSAARVSGGTEHDVWKGLSIKSPKRNGAEHVTVTIVIYNAVRGGVPTPEDVAAAIDDLEGLYRACADTGRLADTKFDFMKEQLKVRDMVDITTKVAFQPFGVDVLHYDVFP</sequence>
<comment type="caution">
    <text evidence="1">The sequence shown here is derived from an EMBL/GenBank/DDBJ whole genome shotgun (WGS) entry which is preliminary data.</text>
</comment>
<evidence type="ECO:0000313" key="2">
    <source>
        <dbReference type="Proteomes" id="UP000601435"/>
    </source>
</evidence>
<protein>
    <submittedName>
        <fullName evidence="1">Unc-104 protein</fullName>
    </submittedName>
</protein>
<keyword evidence="2" id="KW-1185">Reference proteome</keyword>
<evidence type="ECO:0000313" key="1">
    <source>
        <dbReference type="EMBL" id="CAE7490408.1"/>
    </source>
</evidence>
<name>A0A812STI8_9DINO</name>
<dbReference type="Proteomes" id="UP000601435">
    <property type="component" value="Unassembled WGS sequence"/>
</dbReference>
<dbReference type="EMBL" id="CAJNJA010022324">
    <property type="protein sequence ID" value="CAE7490408.1"/>
    <property type="molecule type" value="Genomic_DNA"/>
</dbReference>
<proteinExistence type="predicted"/>
<reference evidence="1" key="1">
    <citation type="submission" date="2021-02" db="EMBL/GenBank/DDBJ databases">
        <authorList>
            <person name="Dougan E. K."/>
            <person name="Rhodes N."/>
            <person name="Thang M."/>
            <person name="Chan C."/>
        </authorList>
    </citation>
    <scope>NUCLEOTIDE SEQUENCE</scope>
</reference>
<dbReference type="OrthoDB" id="198609at2759"/>
<accession>A0A812STI8</accession>
<organism evidence="1 2">
    <name type="scientific">Symbiodinium necroappetens</name>
    <dbReference type="NCBI Taxonomy" id="1628268"/>
    <lineage>
        <taxon>Eukaryota</taxon>
        <taxon>Sar</taxon>
        <taxon>Alveolata</taxon>
        <taxon>Dinophyceae</taxon>
        <taxon>Suessiales</taxon>
        <taxon>Symbiodiniaceae</taxon>
        <taxon>Symbiodinium</taxon>
    </lineage>
</organism>